<keyword evidence="4" id="KW-1185">Reference proteome</keyword>
<dbReference type="PANTHER" id="PTHR12121">
    <property type="entry name" value="CARBON CATABOLITE REPRESSOR PROTEIN 4"/>
    <property type="match status" value="1"/>
</dbReference>
<feature type="region of interest" description="Disordered" evidence="1">
    <location>
        <begin position="558"/>
        <end position="580"/>
    </location>
</feature>
<feature type="compositionally biased region" description="Pro residues" evidence="1">
    <location>
        <begin position="127"/>
        <end position="146"/>
    </location>
</feature>
<feature type="compositionally biased region" description="Low complexity" evidence="1">
    <location>
        <begin position="561"/>
        <end position="574"/>
    </location>
</feature>
<evidence type="ECO:0000259" key="2">
    <source>
        <dbReference type="Pfam" id="PF03372"/>
    </source>
</evidence>
<accession>A0A1Q3BRQ0</accession>
<dbReference type="Gene3D" id="3.60.10.10">
    <property type="entry name" value="Endonuclease/exonuclease/phosphatase"/>
    <property type="match status" value="2"/>
</dbReference>
<evidence type="ECO:0000313" key="3">
    <source>
        <dbReference type="EMBL" id="GAV70542.1"/>
    </source>
</evidence>
<dbReference type="InParanoid" id="A0A1Q3BRQ0"/>
<dbReference type="EMBL" id="BDDD01000822">
    <property type="protein sequence ID" value="GAV70542.1"/>
    <property type="molecule type" value="Genomic_DNA"/>
</dbReference>
<dbReference type="AlphaFoldDB" id="A0A1Q3BRQ0"/>
<feature type="region of interest" description="Disordered" evidence="1">
    <location>
        <begin position="78"/>
        <end position="162"/>
    </location>
</feature>
<sequence length="810" mass="90772">MIILSLSLSLSLSHQMKRSPPIRLLSAATTDDMAMSSRPPYRGGRCVGPRGVSIRPYNAERGQFVSGDSHFQSVREANFRSRQGDRGNFARNRPPFQQPPPPYNQDQQYHRKPPPPYYQNQQFRPPHAYPRQPPPFDQNQALPPPRQQHQSRQPRRQKPLDYRNWEIAKTAPPTNSERFVVLSYNILADYLAIRHHDLYCHLPPHMLDWEWRKRNILFELRLWSADIMCFQEVDRFQDIDEELKLQGYSGIWKMRTGTPVDGCAIFWRTSRFKLIHEECIEFNKLGLRDNVAQIFVLELLSHNNAKDTVALPTSSGGSRKVVVCNIHVLYNPKRGEIKLGQVRVLLDKAHSVSKCWNNAPVVLCGDFNCTPKSPLYNFISEQKLDLSCLDRDKVSGQASAEIRALRPHNPNPGLAPSLVESKEVGIKLNDSNINVQCGNEDSALCDEVTKETKQALTDGSNGETRYVLTNTIDNSEESSCIFLSEDGFPVDQVNDEIHKFTSPIVSCPEDIYSNLSIKEHGENVTSTSHSNQVSLREHSYLHNYAENESTNCDISSLSHEVSPPGVSGYPSSQSIASDVKGSTSSPLAINVLCASANIDLDEKLESPFLDEVGKASTEGRSIGEDDSSFLSALHHHSEDACPDNFGQVIRSDLDHSPKDFSSAPHNPLLHSPNNEALDDFSPDLNSEAVNMEKTTYDPSLWTPMEIATATGNAGCTFLEHPLKLKSSYTEVEDCSGTRDSSGEPMVTSYNGRFLGTVDYIWRSEGLQTIRALAPIPKHAMTWTQGFPTRKWGSDHIALASELVFTNDSQL</sequence>
<dbReference type="SUPFAM" id="SSF56219">
    <property type="entry name" value="DNase I-like"/>
    <property type="match status" value="1"/>
</dbReference>
<dbReference type="Proteomes" id="UP000187406">
    <property type="component" value="Unassembled WGS sequence"/>
</dbReference>
<dbReference type="InterPro" id="IPR050410">
    <property type="entry name" value="CCR4/nocturin_mRNA_transcr"/>
</dbReference>
<dbReference type="Pfam" id="PF03372">
    <property type="entry name" value="Exo_endo_phos"/>
    <property type="match status" value="1"/>
</dbReference>
<reference evidence="4" key="1">
    <citation type="submission" date="2016-04" db="EMBL/GenBank/DDBJ databases">
        <title>Cephalotus genome sequencing.</title>
        <authorList>
            <person name="Fukushima K."/>
            <person name="Hasebe M."/>
            <person name="Fang X."/>
        </authorList>
    </citation>
    <scope>NUCLEOTIDE SEQUENCE [LARGE SCALE GENOMIC DNA]</scope>
    <source>
        <strain evidence="4">cv. St1</strain>
    </source>
</reference>
<name>A0A1Q3BRQ0_CEPFO</name>
<protein>
    <submittedName>
        <fullName evidence="3">Exo_endo_phos domain-containing protein</fullName>
    </submittedName>
</protein>
<proteinExistence type="predicted"/>
<evidence type="ECO:0000313" key="4">
    <source>
        <dbReference type="Proteomes" id="UP000187406"/>
    </source>
</evidence>
<dbReference type="InterPro" id="IPR036691">
    <property type="entry name" value="Endo/exonu/phosph_ase_sf"/>
</dbReference>
<gene>
    <name evidence="3" type="ORF">CFOL_v3_14040</name>
</gene>
<organism evidence="3 4">
    <name type="scientific">Cephalotus follicularis</name>
    <name type="common">Albany pitcher plant</name>
    <dbReference type="NCBI Taxonomy" id="3775"/>
    <lineage>
        <taxon>Eukaryota</taxon>
        <taxon>Viridiplantae</taxon>
        <taxon>Streptophyta</taxon>
        <taxon>Embryophyta</taxon>
        <taxon>Tracheophyta</taxon>
        <taxon>Spermatophyta</taxon>
        <taxon>Magnoliopsida</taxon>
        <taxon>eudicotyledons</taxon>
        <taxon>Gunneridae</taxon>
        <taxon>Pentapetalae</taxon>
        <taxon>rosids</taxon>
        <taxon>fabids</taxon>
        <taxon>Oxalidales</taxon>
        <taxon>Cephalotaceae</taxon>
        <taxon>Cephalotus</taxon>
    </lineage>
</organism>
<comment type="caution">
    <text evidence="3">The sequence shown here is derived from an EMBL/GenBank/DDBJ whole genome shotgun (WGS) entry which is preliminary data.</text>
</comment>
<evidence type="ECO:0000256" key="1">
    <source>
        <dbReference type="SAM" id="MobiDB-lite"/>
    </source>
</evidence>
<dbReference type="FunCoup" id="A0A1Q3BRQ0">
    <property type="interactions" value="2912"/>
</dbReference>
<dbReference type="PANTHER" id="PTHR12121:SF85">
    <property type="entry name" value="CARBON CATABOLITE REPRESSOR PROTEIN 4 HOMOLOG 6"/>
    <property type="match status" value="1"/>
</dbReference>
<dbReference type="InterPro" id="IPR005135">
    <property type="entry name" value="Endo/exonuclease/phosphatase"/>
</dbReference>
<dbReference type="GO" id="GO:0000175">
    <property type="term" value="F:3'-5'-RNA exonuclease activity"/>
    <property type="evidence" value="ECO:0007669"/>
    <property type="project" value="TreeGrafter"/>
</dbReference>
<dbReference type="OrthoDB" id="428734at2759"/>
<feature type="domain" description="Endonuclease/exonuclease/phosphatase" evidence="2">
    <location>
        <begin position="219"/>
        <end position="391"/>
    </location>
</feature>